<reference evidence="1 2" key="1">
    <citation type="submission" date="2017-08" db="EMBL/GenBank/DDBJ databases">
        <title>Complete genome sequence of Mucilaginibacter sp. strain BJC16-A31.</title>
        <authorList>
            <consortium name="Henan University of Science and Technology"/>
            <person name="You X."/>
        </authorList>
    </citation>
    <scope>NUCLEOTIDE SEQUENCE [LARGE SCALE GENOMIC DNA]</scope>
    <source>
        <strain evidence="1 2">BJC16-A31</strain>
    </source>
</reference>
<sequence>MSIKTCNRIADGKIGTAIQKITNKTAEETIIKRPKTKIALANQPVKETLILIKLQ</sequence>
<evidence type="ECO:0000313" key="1">
    <source>
        <dbReference type="EMBL" id="ASU35293.1"/>
    </source>
</evidence>
<dbReference type="AlphaFoldDB" id="A0A223NZJ7"/>
<dbReference type="KEGG" id="muc:MuYL_3408"/>
<dbReference type="RefSeq" id="WP_157740893.1">
    <property type="nucleotide sequence ID" value="NZ_CP022743.1"/>
</dbReference>
<protein>
    <submittedName>
        <fullName evidence="1">Uncharacterized protein</fullName>
    </submittedName>
</protein>
<proteinExistence type="predicted"/>
<accession>A0A223NZJ7</accession>
<keyword evidence="2" id="KW-1185">Reference proteome</keyword>
<gene>
    <name evidence="1" type="ORF">MuYL_3408</name>
</gene>
<evidence type="ECO:0000313" key="2">
    <source>
        <dbReference type="Proteomes" id="UP000215002"/>
    </source>
</evidence>
<organism evidence="1 2">
    <name type="scientific">Mucilaginibacter xinganensis</name>
    <dbReference type="NCBI Taxonomy" id="1234841"/>
    <lineage>
        <taxon>Bacteria</taxon>
        <taxon>Pseudomonadati</taxon>
        <taxon>Bacteroidota</taxon>
        <taxon>Sphingobacteriia</taxon>
        <taxon>Sphingobacteriales</taxon>
        <taxon>Sphingobacteriaceae</taxon>
        <taxon>Mucilaginibacter</taxon>
    </lineage>
</organism>
<dbReference type="EMBL" id="CP022743">
    <property type="protein sequence ID" value="ASU35293.1"/>
    <property type="molecule type" value="Genomic_DNA"/>
</dbReference>
<name>A0A223NZJ7_9SPHI</name>
<dbReference type="Proteomes" id="UP000215002">
    <property type="component" value="Chromosome"/>
</dbReference>